<gene>
    <name evidence="3" type="primary">OBP1</name>
</gene>
<evidence type="ECO:0000313" key="3">
    <source>
        <dbReference type="EMBL" id="QPZ88893.1"/>
    </source>
</evidence>
<feature type="transmembrane region" description="Helical" evidence="2">
    <location>
        <begin position="12"/>
        <end position="30"/>
    </location>
</feature>
<organism evidence="3">
    <name type="scientific">Diaphorina citri</name>
    <name type="common">Asian citrus psyllid</name>
    <dbReference type="NCBI Taxonomy" id="121845"/>
    <lineage>
        <taxon>Eukaryota</taxon>
        <taxon>Metazoa</taxon>
        <taxon>Ecdysozoa</taxon>
        <taxon>Arthropoda</taxon>
        <taxon>Hexapoda</taxon>
        <taxon>Insecta</taxon>
        <taxon>Pterygota</taxon>
        <taxon>Neoptera</taxon>
        <taxon>Paraneoptera</taxon>
        <taxon>Hemiptera</taxon>
        <taxon>Sternorrhyncha</taxon>
        <taxon>Psylloidea</taxon>
        <taxon>Psyllidae</taxon>
        <taxon>Diaphorininae</taxon>
        <taxon>Diaphorina</taxon>
    </lineage>
</organism>
<dbReference type="EMBL" id="MN731478">
    <property type="protein sequence ID" value="QPZ88893.1"/>
    <property type="molecule type" value="mRNA"/>
</dbReference>
<proteinExistence type="evidence at transcript level"/>
<dbReference type="Gene3D" id="1.10.238.20">
    <property type="entry name" value="Pheromone/general odorant binding protein domain"/>
    <property type="match status" value="1"/>
</dbReference>
<dbReference type="PANTHER" id="PTHR11857">
    <property type="entry name" value="ODORANT BINDING PROTEIN-RELATED"/>
    <property type="match status" value="1"/>
</dbReference>
<dbReference type="GO" id="GO:0007608">
    <property type="term" value="P:sensory perception of smell"/>
    <property type="evidence" value="ECO:0007669"/>
    <property type="project" value="TreeGrafter"/>
</dbReference>
<dbReference type="GO" id="GO:0005549">
    <property type="term" value="F:odorant binding"/>
    <property type="evidence" value="ECO:0007669"/>
    <property type="project" value="InterPro"/>
</dbReference>
<evidence type="ECO:0000256" key="2">
    <source>
        <dbReference type="SAM" id="Phobius"/>
    </source>
</evidence>
<dbReference type="GO" id="GO:0005615">
    <property type="term" value="C:extracellular space"/>
    <property type="evidence" value="ECO:0007669"/>
    <property type="project" value="TreeGrafter"/>
</dbReference>
<dbReference type="InterPro" id="IPR006170">
    <property type="entry name" value="PBP/GOBP"/>
</dbReference>
<dbReference type="CDD" id="cd23992">
    <property type="entry name" value="PBP_GOBP"/>
    <property type="match status" value="1"/>
</dbReference>
<dbReference type="AlphaFoldDB" id="A0A7T3UYT9"/>
<evidence type="ECO:0000256" key="1">
    <source>
        <dbReference type="ARBA" id="ARBA00022729"/>
    </source>
</evidence>
<sequence length="159" mass="18187">MEFLVRGEIKSTSFKFLIFLVLFLSVNNILQTVSYSTKEFDNLAKVCNVSAEDLEICKKYEVPDSESGKCFLRCALQKLGMMNPAGDIDKEASIQTMIKSWPRFSSELNTELFTECYNQVQPVTKELAGTCELAYKLMKCLNVVTRKHGYYNDFLKSDK</sequence>
<keyword evidence="1" id="KW-0732">Signal</keyword>
<name>A0A7T3UYT9_DIACI</name>
<dbReference type="InterPro" id="IPR036728">
    <property type="entry name" value="PBP_GOBP_sf"/>
</dbReference>
<reference evidence="3" key="1">
    <citation type="submission" date="2019-11" db="EMBL/GenBank/DDBJ databases">
        <title>Host plant odors and their recognition by OBPs of Diaphorina citri Kuwayama (Hemiptera: Psyllidae).</title>
        <authorList>
            <person name="Zhengbing W."/>
            <person name="Xinnian Z."/>
        </authorList>
    </citation>
    <scope>NUCLEOTIDE SEQUENCE</scope>
</reference>
<protein>
    <submittedName>
        <fullName evidence="3">Odorant binding protein 1</fullName>
    </submittedName>
</protein>
<accession>A0A7T3UYT9</accession>
<dbReference type="SMR" id="A0A7T3UYT9"/>
<dbReference type="Pfam" id="PF01395">
    <property type="entry name" value="PBP_GOBP"/>
    <property type="match status" value="1"/>
</dbReference>
<keyword evidence="2" id="KW-1133">Transmembrane helix</keyword>
<keyword evidence="2" id="KW-0472">Membrane</keyword>
<dbReference type="SUPFAM" id="SSF47565">
    <property type="entry name" value="Insect pheromone/odorant-binding proteins"/>
    <property type="match status" value="1"/>
</dbReference>
<keyword evidence="2" id="KW-0812">Transmembrane</keyword>